<protein>
    <recommendedName>
        <fullName evidence="3">Pathogenicity locus</fullName>
    </recommendedName>
</protein>
<evidence type="ECO:0008006" key="3">
    <source>
        <dbReference type="Google" id="ProtNLM"/>
    </source>
</evidence>
<dbReference type="Pfam" id="PF11731">
    <property type="entry name" value="Cdd1"/>
    <property type="match status" value="1"/>
</dbReference>
<dbReference type="Proteomes" id="UP000605733">
    <property type="component" value="Unassembled WGS sequence"/>
</dbReference>
<evidence type="ECO:0000313" key="2">
    <source>
        <dbReference type="Proteomes" id="UP000605733"/>
    </source>
</evidence>
<organism evidence="1 2">
    <name type="scientific">Christiangramia forsetii</name>
    <dbReference type="NCBI Taxonomy" id="411153"/>
    <lineage>
        <taxon>Bacteria</taxon>
        <taxon>Pseudomonadati</taxon>
        <taxon>Bacteroidota</taxon>
        <taxon>Flavobacteriia</taxon>
        <taxon>Flavobacteriales</taxon>
        <taxon>Flavobacteriaceae</taxon>
        <taxon>Christiangramia</taxon>
    </lineage>
</organism>
<reference evidence="2" key="1">
    <citation type="journal article" date="2019" name="Int. J. Syst. Evol. Microbiol.">
        <title>The Global Catalogue of Microorganisms (GCM) 10K type strain sequencing project: providing services to taxonomists for standard genome sequencing and annotation.</title>
        <authorList>
            <consortium name="The Broad Institute Genomics Platform"/>
            <consortium name="The Broad Institute Genome Sequencing Center for Infectious Disease"/>
            <person name="Wu L."/>
            <person name="Ma J."/>
        </authorList>
    </citation>
    <scope>NUCLEOTIDE SEQUENCE [LARGE SCALE GENOMIC DNA]</scope>
    <source>
        <strain evidence="2">CGMCC 1.15422</strain>
    </source>
</reference>
<sequence>MKSKTNIKLELSKNERKGLRKNKIKKSEILEYASDELAVLLNISDLRAKEIYALADFQRIPSIGIELAKDLVFLDFYSVQELNGESGAVLTDRYEKKKGYKIDPCVEDQFRLVVNFAKNKDYSKKWWDFTDERKRYRTDFGYPENRPKVNWTEF</sequence>
<accession>A0ABQ1WV37</accession>
<comment type="caution">
    <text evidence="1">The sequence shown here is derived from an EMBL/GenBank/DDBJ whole genome shotgun (WGS) entry which is preliminary data.</text>
</comment>
<evidence type="ECO:0000313" key="1">
    <source>
        <dbReference type="EMBL" id="GGG46488.1"/>
    </source>
</evidence>
<gene>
    <name evidence="1" type="ORF">GCM10011532_32970</name>
</gene>
<keyword evidence="2" id="KW-1185">Reference proteome</keyword>
<dbReference type="InterPro" id="IPR021725">
    <property type="entry name" value="Cdd1"/>
</dbReference>
<proteinExistence type="predicted"/>
<name>A0ABQ1WV37_9FLAO</name>
<dbReference type="EMBL" id="BMIX01000015">
    <property type="protein sequence ID" value="GGG46488.1"/>
    <property type="molecule type" value="Genomic_DNA"/>
</dbReference>